<evidence type="ECO:0000313" key="3">
    <source>
        <dbReference type="Proteomes" id="UP000887567"/>
    </source>
</evidence>
<dbReference type="InterPro" id="IPR012337">
    <property type="entry name" value="RNaseH-like_sf"/>
</dbReference>
<feature type="domain" description="Integrase core" evidence="1">
    <location>
        <begin position="145"/>
        <end position="317"/>
    </location>
</feature>
<dbReference type="EnsemblMetazoa" id="XM_021044824.2">
    <property type="protein sequence ID" value="XP_020900483.1"/>
    <property type="gene ID" value="LOC110239119"/>
</dbReference>
<dbReference type="AlphaFoldDB" id="A0A913X8D6"/>
<dbReference type="RefSeq" id="XP_020900483.1">
    <property type="nucleotide sequence ID" value="XM_021044824.2"/>
</dbReference>
<evidence type="ECO:0000259" key="1">
    <source>
        <dbReference type="Pfam" id="PF24764"/>
    </source>
</evidence>
<reference evidence="2" key="1">
    <citation type="submission" date="2022-11" db="UniProtKB">
        <authorList>
            <consortium name="EnsemblMetazoa"/>
        </authorList>
    </citation>
    <scope>IDENTIFICATION</scope>
</reference>
<dbReference type="Proteomes" id="UP000887567">
    <property type="component" value="Unplaced"/>
</dbReference>
<name>A0A913X8D6_EXADI</name>
<accession>A0A913X8D6</accession>
<dbReference type="Pfam" id="PF24764">
    <property type="entry name" value="rva_4"/>
    <property type="match status" value="1"/>
</dbReference>
<dbReference type="OMA" id="INARINY"/>
<dbReference type="PANTHER" id="PTHR46791">
    <property type="entry name" value="EXPRESSED PROTEIN"/>
    <property type="match status" value="1"/>
</dbReference>
<dbReference type="PANTHER" id="PTHR46791:SF5">
    <property type="entry name" value="CLR5 DOMAIN-CONTAINING PROTEIN-RELATED"/>
    <property type="match status" value="1"/>
</dbReference>
<keyword evidence="3" id="KW-1185">Reference proteome</keyword>
<dbReference type="KEGG" id="epa:110239119"/>
<dbReference type="OrthoDB" id="5965034at2759"/>
<organism evidence="2 3">
    <name type="scientific">Exaiptasia diaphana</name>
    <name type="common">Tropical sea anemone</name>
    <name type="synonym">Aiptasia pulchella</name>
    <dbReference type="NCBI Taxonomy" id="2652724"/>
    <lineage>
        <taxon>Eukaryota</taxon>
        <taxon>Metazoa</taxon>
        <taxon>Cnidaria</taxon>
        <taxon>Anthozoa</taxon>
        <taxon>Hexacorallia</taxon>
        <taxon>Actiniaria</taxon>
        <taxon>Aiptasiidae</taxon>
        <taxon>Exaiptasia</taxon>
    </lineage>
</organism>
<protein>
    <recommendedName>
        <fullName evidence="1">Integrase core domain-containing protein</fullName>
    </recommendedName>
</protein>
<sequence length="417" mass="48866">MNLEEIVEETFVKELIEKKLSYKEISKRIQRLFPGERGISARSVRRYCSERGLNPKSLRWVSDGDIKGMIEANVKQYGHFYGRRMMQGTLRYQLNTNSQQYHEISQRRIAKVLQEVAPYAYEKRTLDLLDRTNPIPYHAPYFGYKVHMDQNEKLAQSFGVTHIHALDGCSRMVLGFLSIPKKNPILIYKYLFRPLLLQYGLFEQLRVDHGTEFCLCIFVQELLKNYRYDQRREPWKQTTSTRNYRAERMWPEENQRVNYPLKRALCLLLEQDMVNMEDPLTVFAVSWVTIHVSKVGSENMINSWNYHRIPGPKGCVPVEKMKESNKAVCLPQHLIPTTSEVVRMYEERGGQLNTDPSIGYDPIVHFQGLQDSRENMFHLKNPTFEEIFSDVVHGDVHTFLSAIQSFIEITQMLSPSN</sequence>
<dbReference type="InterPro" id="IPR058913">
    <property type="entry name" value="Integrase_dom_put"/>
</dbReference>
<dbReference type="GeneID" id="110239119"/>
<dbReference type="SUPFAM" id="SSF53098">
    <property type="entry name" value="Ribonuclease H-like"/>
    <property type="match status" value="1"/>
</dbReference>
<evidence type="ECO:0000313" key="2">
    <source>
        <dbReference type="EnsemblMetazoa" id="XP_020900483.1"/>
    </source>
</evidence>
<proteinExistence type="predicted"/>